<dbReference type="RefSeq" id="WP_404544736.1">
    <property type="nucleotide sequence ID" value="NZ_JADIKJ010000002.1"/>
</dbReference>
<dbReference type="PANTHER" id="PTHR43022:SF1">
    <property type="entry name" value="PROTEIN SMF"/>
    <property type="match status" value="1"/>
</dbReference>
<evidence type="ECO:0000259" key="2">
    <source>
        <dbReference type="Pfam" id="PF02481"/>
    </source>
</evidence>
<name>A0ABW8JDM5_9GAMM</name>
<reference evidence="4 5" key="1">
    <citation type="submission" date="2020-10" db="EMBL/GenBank/DDBJ databases">
        <title>Phylogeny of dyella-like bacteria.</title>
        <authorList>
            <person name="Fu J."/>
        </authorList>
    </citation>
    <scope>NUCLEOTIDE SEQUENCE [LARGE SCALE GENOMIC DNA]</scope>
    <source>
        <strain evidence="4 5">JP1</strain>
    </source>
</reference>
<organism evidence="4 5">
    <name type="scientific">Dyella jejuensis</name>
    <dbReference type="NCBI Taxonomy" id="1432009"/>
    <lineage>
        <taxon>Bacteria</taxon>
        <taxon>Pseudomonadati</taxon>
        <taxon>Pseudomonadota</taxon>
        <taxon>Gammaproteobacteria</taxon>
        <taxon>Lysobacterales</taxon>
        <taxon>Rhodanobacteraceae</taxon>
        <taxon>Dyella</taxon>
    </lineage>
</organism>
<evidence type="ECO:0000313" key="5">
    <source>
        <dbReference type="Proteomes" id="UP001620461"/>
    </source>
</evidence>
<protein>
    <submittedName>
        <fullName evidence="4">DNA-protecting protein DprA</fullName>
    </submittedName>
</protein>
<sequence length="382" mass="40443">MDERVELRDWLIALRTPGLGPGGLRERLAAAQGQIGHVLTQLRRHAASLGAQAQAWLEQPDEGRIAADLAWLAEPGHRLLRCTEADFPPLLEAIPQPPVALFVAGDSSLLLHPQVAIVGARSASVAGKSNARAFARHLAMTGYVVTSGLADGIDGAAHEAALDAQLPTIAVIGTGPDLVYPRKHRELSARVTAQGALVSEFPPGMAARADHFPRRNRIIAGLSLGTVVIEAGLQSGSLITARLAGEQGREVFAVPGSIHNPLARGCHRLIREGVRLVESASEIAETLVPAARALGAELAQRLERAPLAGTRHDRPATTGGWRDDPDYRRLLEVLGHDPAALDELAARTGQSAAVLSSMLLMLELEGCIEGLPGGRYQRLPGD</sequence>
<dbReference type="NCBIfam" id="TIGR00732">
    <property type="entry name" value="dprA"/>
    <property type="match status" value="1"/>
</dbReference>
<dbReference type="PANTHER" id="PTHR43022">
    <property type="entry name" value="PROTEIN SMF"/>
    <property type="match status" value="1"/>
</dbReference>
<evidence type="ECO:0000313" key="4">
    <source>
        <dbReference type="EMBL" id="MFK2899191.1"/>
    </source>
</evidence>
<dbReference type="Gene3D" id="1.10.10.10">
    <property type="entry name" value="Winged helix-like DNA-binding domain superfamily/Winged helix DNA-binding domain"/>
    <property type="match status" value="1"/>
</dbReference>
<dbReference type="SUPFAM" id="SSF102405">
    <property type="entry name" value="MCP/YpsA-like"/>
    <property type="match status" value="1"/>
</dbReference>
<dbReference type="EMBL" id="JADIKJ010000002">
    <property type="protein sequence ID" value="MFK2899191.1"/>
    <property type="molecule type" value="Genomic_DNA"/>
</dbReference>
<dbReference type="InterPro" id="IPR036388">
    <property type="entry name" value="WH-like_DNA-bd_sf"/>
</dbReference>
<dbReference type="Proteomes" id="UP001620461">
    <property type="component" value="Unassembled WGS sequence"/>
</dbReference>
<comment type="similarity">
    <text evidence="1">Belongs to the DprA/Smf family.</text>
</comment>
<gene>
    <name evidence="4" type="primary">dprA</name>
    <name evidence="4" type="ORF">ISP15_02495</name>
</gene>
<accession>A0ABW8JDM5</accession>
<dbReference type="InterPro" id="IPR041614">
    <property type="entry name" value="DprA_WH"/>
</dbReference>
<dbReference type="SUPFAM" id="SSF46785">
    <property type="entry name" value="Winged helix' DNA-binding domain"/>
    <property type="match status" value="1"/>
</dbReference>
<proteinExistence type="inferred from homology"/>
<dbReference type="InterPro" id="IPR036390">
    <property type="entry name" value="WH_DNA-bd_sf"/>
</dbReference>
<feature type="domain" description="Smf/DprA SLOG" evidence="2">
    <location>
        <begin position="80"/>
        <end position="287"/>
    </location>
</feature>
<dbReference type="InterPro" id="IPR057666">
    <property type="entry name" value="DrpA_SLOG"/>
</dbReference>
<dbReference type="InterPro" id="IPR003488">
    <property type="entry name" value="DprA"/>
</dbReference>
<keyword evidence="5" id="KW-1185">Reference proteome</keyword>
<dbReference type="Pfam" id="PF17782">
    <property type="entry name" value="WHD_DprA"/>
    <property type="match status" value="1"/>
</dbReference>
<dbReference type="Pfam" id="PF02481">
    <property type="entry name" value="DNA_processg_A"/>
    <property type="match status" value="1"/>
</dbReference>
<evidence type="ECO:0000259" key="3">
    <source>
        <dbReference type="Pfam" id="PF17782"/>
    </source>
</evidence>
<dbReference type="Gene3D" id="3.40.50.450">
    <property type="match status" value="1"/>
</dbReference>
<comment type="caution">
    <text evidence="4">The sequence shown here is derived from an EMBL/GenBank/DDBJ whole genome shotgun (WGS) entry which is preliminary data.</text>
</comment>
<evidence type="ECO:0000256" key="1">
    <source>
        <dbReference type="ARBA" id="ARBA00006525"/>
    </source>
</evidence>
<feature type="domain" description="DprA winged helix" evidence="3">
    <location>
        <begin position="323"/>
        <end position="374"/>
    </location>
</feature>